<dbReference type="AlphaFoldDB" id="A0A0F9V5K0"/>
<dbReference type="EMBL" id="LAZR01000040">
    <property type="protein sequence ID" value="KKO00516.1"/>
    <property type="molecule type" value="Genomic_DNA"/>
</dbReference>
<dbReference type="InterPro" id="IPR011051">
    <property type="entry name" value="RmlC_Cupin_sf"/>
</dbReference>
<name>A0A0F9V5K0_9ZZZZ</name>
<protein>
    <submittedName>
        <fullName evidence="1">Uncharacterized protein</fullName>
    </submittedName>
</protein>
<comment type="caution">
    <text evidence="1">The sequence shown here is derived from an EMBL/GenBank/DDBJ whole genome shotgun (WGS) entry which is preliminary data.</text>
</comment>
<evidence type="ECO:0000313" key="1">
    <source>
        <dbReference type="EMBL" id="KKO00516.1"/>
    </source>
</evidence>
<dbReference type="SUPFAM" id="SSF51182">
    <property type="entry name" value="RmlC-like cupins"/>
    <property type="match status" value="1"/>
</dbReference>
<gene>
    <name evidence="1" type="ORF">LCGC14_0126070</name>
</gene>
<accession>A0A0F9V5K0</accession>
<reference evidence="1" key="1">
    <citation type="journal article" date="2015" name="Nature">
        <title>Complex archaea that bridge the gap between prokaryotes and eukaryotes.</title>
        <authorList>
            <person name="Spang A."/>
            <person name="Saw J.H."/>
            <person name="Jorgensen S.L."/>
            <person name="Zaremba-Niedzwiedzka K."/>
            <person name="Martijn J."/>
            <person name="Lind A.E."/>
            <person name="van Eijk R."/>
            <person name="Schleper C."/>
            <person name="Guy L."/>
            <person name="Ettema T.J."/>
        </authorList>
    </citation>
    <scope>NUCLEOTIDE SEQUENCE</scope>
</reference>
<dbReference type="Gene3D" id="2.60.120.10">
    <property type="entry name" value="Jelly Rolls"/>
    <property type="match status" value="1"/>
</dbReference>
<sequence>MSHLVVYHQDNLLNPVKLLNRLDDISATLAEVDVALRQLELPERLREAIPGEALSDNLANDIERSCGAGNFSCAELRSYKGSPGYAADDPSQGEQEHYHREPSQLLVLKGGGVLCIHIAESLYVLGCGPGDVIGLPAKVAKWFQPKAGTACTVAHRALTRNGLKACLTGSDIASRVQLPDL</sequence>
<dbReference type="InterPro" id="IPR014710">
    <property type="entry name" value="RmlC-like_jellyroll"/>
</dbReference>
<organism evidence="1">
    <name type="scientific">marine sediment metagenome</name>
    <dbReference type="NCBI Taxonomy" id="412755"/>
    <lineage>
        <taxon>unclassified sequences</taxon>
        <taxon>metagenomes</taxon>
        <taxon>ecological metagenomes</taxon>
    </lineage>
</organism>
<proteinExistence type="predicted"/>